<dbReference type="EMBL" id="KL250519">
    <property type="protein sequence ID" value="KGB32848.1"/>
    <property type="molecule type" value="Genomic_DNA"/>
</dbReference>
<protein>
    <submittedName>
        <fullName evidence="1">Uncharacterized protein</fullName>
    </submittedName>
</protein>
<reference evidence="1" key="1">
    <citation type="journal article" date="2012" name="Nat. Genet.">
        <title>Whole-genome sequence of Schistosoma haematobium.</title>
        <authorList>
            <person name="Young N.D."/>
            <person name="Jex A.R."/>
            <person name="Li B."/>
            <person name="Liu S."/>
            <person name="Yang L."/>
            <person name="Xiong Z."/>
            <person name="Li Y."/>
            <person name="Cantacessi C."/>
            <person name="Hall R.S."/>
            <person name="Xu X."/>
            <person name="Chen F."/>
            <person name="Wu X."/>
            <person name="Zerlotini A."/>
            <person name="Oliveira G."/>
            <person name="Hofmann A."/>
            <person name="Zhang G."/>
            <person name="Fang X."/>
            <person name="Kang Y."/>
            <person name="Campbell B.E."/>
            <person name="Loukas A."/>
            <person name="Ranganathan S."/>
            <person name="Rollinson D."/>
            <person name="Rinaldi G."/>
            <person name="Brindley P.J."/>
            <person name="Yang H."/>
            <person name="Wang J."/>
            <person name="Wang J."/>
            <person name="Gasser R.B."/>
        </authorList>
    </citation>
    <scope>NUCLEOTIDE SEQUENCE [LARGE SCALE GENOMIC DNA]</scope>
</reference>
<proteinExistence type="predicted"/>
<gene>
    <name evidence="1" type="ORF">MS3_00991</name>
</gene>
<organism evidence="1">
    <name type="scientific">Schistosoma haematobium</name>
    <name type="common">Blood fluke</name>
    <dbReference type="NCBI Taxonomy" id="6185"/>
    <lineage>
        <taxon>Eukaryota</taxon>
        <taxon>Metazoa</taxon>
        <taxon>Spiralia</taxon>
        <taxon>Lophotrochozoa</taxon>
        <taxon>Platyhelminthes</taxon>
        <taxon>Trematoda</taxon>
        <taxon>Digenea</taxon>
        <taxon>Strigeidida</taxon>
        <taxon>Schistosomatoidea</taxon>
        <taxon>Schistosomatidae</taxon>
        <taxon>Schistosoma</taxon>
    </lineage>
</organism>
<evidence type="ECO:0000313" key="1">
    <source>
        <dbReference type="EMBL" id="KGB32848.1"/>
    </source>
</evidence>
<accession>A0A095BV78</accession>
<name>A0A095BV78_SCHHA</name>
<sequence>MDFLTCTSCMRNGICLPVTIVKCMVGNELIFCQNKECIHYFLPLNFISSKHESTGECKYPAVSLHTDHHEVKEELEWTTEVFHAPLRSDTLSSTKSSGEVTITTDTVFNLHPFENMTPETKNMTSKFSNTIVTNGTCSLSTSHPGFRTTYSHYKRSILRQVRRQADNLRLKLVKERRTIKSHERFAGPLLSTRQLFV</sequence>
<dbReference type="AlphaFoldDB" id="A0A095BV78"/>